<name>A0A088S1E1_LEIPA</name>
<evidence type="ECO:0000313" key="2">
    <source>
        <dbReference type="Proteomes" id="UP000063063"/>
    </source>
</evidence>
<dbReference type="Proteomes" id="UP000063063">
    <property type="component" value="Chromosome 34"/>
</dbReference>
<dbReference type="EMBL" id="CP009403">
    <property type="protein sequence ID" value="AIO02036.1"/>
    <property type="molecule type" value="Genomic_DNA"/>
</dbReference>
<keyword evidence="2" id="KW-1185">Reference proteome</keyword>
<dbReference type="RefSeq" id="XP_010702836.1">
    <property type="nucleotide sequence ID" value="XM_010704534.1"/>
</dbReference>
<evidence type="ECO:0000313" key="1">
    <source>
        <dbReference type="EMBL" id="AIO02036.1"/>
    </source>
</evidence>
<dbReference type="GeneID" id="22578919"/>
<dbReference type="VEuPathDB" id="TriTrypDB:LPMP_344140"/>
<dbReference type="KEGG" id="lpan:LPMP_344140"/>
<sequence>MDQLAVSVSSFVHCIEELRLPVVPYGTYIKAVCIGIPLAVLAHDTAEYWLPTKTRIPVLSWFVRKWRQNPETKHVHLRVIRNLVLFAFFVVLRMDGAANEEAEPSDYVSQRLTSASGQRAVNQEIYKSRRVAFNAATAVLGEEEMNIEGVQQQRDAVLRRRRLHDPNVA</sequence>
<accession>A0A088S1E1</accession>
<proteinExistence type="predicted"/>
<dbReference type="eggNOG" id="ENOG502S154">
    <property type="taxonomic scope" value="Eukaryota"/>
</dbReference>
<protein>
    <submittedName>
        <fullName evidence="1">Uncharacterized protein</fullName>
    </submittedName>
</protein>
<dbReference type="OrthoDB" id="244263at2759"/>
<gene>
    <name evidence="1" type="ORF">LPMP_344140</name>
</gene>
<organism evidence="1 2">
    <name type="scientific">Leishmania panamensis</name>
    <dbReference type="NCBI Taxonomy" id="5679"/>
    <lineage>
        <taxon>Eukaryota</taxon>
        <taxon>Discoba</taxon>
        <taxon>Euglenozoa</taxon>
        <taxon>Kinetoplastea</taxon>
        <taxon>Metakinetoplastina</taxon>
        <taxon>Trypanosomatida</taxon>
        <taxon>Trypanosomatidae</taxon>
        <taxon>Leishmaniinae</taxon>
        <taxon>Leishmania</taxon>
        <taxon>Leishmania guyanensis species complex</taxon>
    </lineage>
</organism>
<dbReference type="AlphaFoldDB" id="A0A088S1E1"/>
<dbReference type="VEuPathDB" id="TriTrypDB:LPAL13_340048800"/>
<reference evidence="1 2" key="1">
    <citation type="journal article" date="2015" name="Sci. Rep.">
        <title>The genome of Leishmania panamensis: insights into genomics of the L. (Viannia) subgenus.</title>
        <authorList>
            <person name="Llanes A."/>
            <person name="Restrepo C.M."/>
            <person name="Vecchio G.D."/>
            <person name="Anguizola F.J."/>
            <person name="Lleonart R."/>
        </authorList>
    </citation>
    <scope>NUCLEOTIDE SEQUENCE [LARGE SCALE GENOMIC DNA]</scope>
    <source>
        <strain evidence="1 2">MHOM/PA/94/PSC-1</strain>
    </source>
</reference>